<reference evidence="1" key="1">
    <citation type="submission" date="2014-02" db="EMBL/GenBank/DDBJ databases">
        <title>The Genome Sequence of Trichophyton rubrum (morphotype fischeri) CBS 288.86.</title>
        <authorList>
            <consortium name="The Broad Institute Genomics Platform"/>
            <person name="Cuomo C.A."/>
            <person name="White T.C."/>
            <person name="Graser Y."/>
            <person name="Martinez-Rossi N."/>
            <person name="Heitman J."/>
            <person name="Young S.K."/>
            <person name="Zeng Q."/>
            <person name="Gargeya S."/>
            <person name="Abouelleil A."/>
            <person name="Alvarado L."/>
            <person name="Chapman S.B."/>
            <person name="Gainer-Dewar J."/>
            <person name="Goldberg J."/>
            <person name="Griggs A."/>
            <person name="Gujja S."/>
            <person name="Hansen M."/>
            <person name="Howarth C."/>
            <person name="Imamovic A."/>
            <person name="Larimer J."/>
            <person name="Martinez D."/>
            <person name="Murphy C."/>
            <person name="Pearson M.D."/>
            <person name="Persinoti G."/>
            <person name="Poon T."/>
            <person name="Priest M."/>
            <person name="Roberts A.D."/>
            <person name="Saif S."/>
            <person name="Shea T.D."/>
            <person name="Sykes S.N."/>
            <person name="Wortman J."/>
            <person name="Nusbaum C."/>
            <person name="Birren B."/>
        </authorList>
    </citation>
    <scope>NUCLEOTIDE SEQUENCE [LARGE SCALE GENOMIC DNA]</scope>
    <source>
        <strain evidence="1">CBS 288.86</strain>
    </source>
</reference>
<sequence length="98" mass="11578">MNESYRARVMLMETWFEQGVLQPTYILLRYTPYTRVQDHVRVGSLISKLWDQRAPSIKTSRTIDVKVTREWSRWWDLAGMTTNSESLFCANADPAYNE</sequence>
<name>A0A022WDD6_TRIRU</name>
<organism evidence="1">
    <name type="scientific">Trichophyton rubrum CBS 288.86</name>
    <dbReference type="NCBI Taxonomy" id="1215330"/>
    <lineage>
        <taxon>Eukaryota</taxon>
        <taxon>Fungi</taxon>
        <taxon>Dikarya</taxon>
        <taxon>Ascomycota</taxon>
        <taxon>Pezizomycotina</taxon>
        <taxon>Eurotiomycetes</taxon>
        <taxon>Eurotiomycetidae</taxon>
        <taxon>Onygenales</taxon>
        <taxon>Arthrodermataceae</taxon>
        <taxon>Trichophyton</taxon>
    </lineage>
</organism>
<dbReference type="HOGENOM" id="CLU_2456379_0_0_1"/>
<gene>
    <name evidence="1" type="ORF">H103_01249</name>
</gene>
<proteinExistence type="predicted"/>
<dbReference type="EMBL" id="KK207721">
    <property type="protein sequence ID" value="EZF56420.1"/>
    <property type="molecule type" value="Genomic_DNA"/>
</dbReference>
<dbReference type="Proteomes" id="UP000023758">
    <property type="component" value="Unassembled WGS sequence"/>
</dbReference>
<evidence type="ECO:0000313" key="1">
    <source>
        <dbReference type="EMBL" id="EZF56420.1"/>
    </source>
</evidence>
<protein>
    <submittedName>
        <fullName evidence="1">Uncharacterized protein</fullName>
    </submittedName>
</protein>
<dbReference type="AlphaFoldDB" id="A0A022WDD6"/>
<accession>A0A022WDD6</accession>